<feature type="domain" description="Response regulatory" evidence="3">
    <location>
        <begin position="13"/>
        <end position="127"/>
    </location>
</feature>
<evidence type="ECO:0000256" key="1">
    <source>
        <dbReference type="ARBA" id="ARBA00023125"/>
    </source>
</evidence>
<dbReference type="Pfam" id="PF04397">
    <property type="entry name" value="LytTR"/>
    <property type="match status" value="1"/>
</dbReference>
<dbReference type="GO" id="GO:0005829">
    <property type="term" value="C:cytosol"/>
    <property type="evidence" value="ECO:0007669"/>
    <property type="project" value="TreeGrafter"/>
</dbReference>
<gene>
    <name evidence="5" type="ORF">PK98_12400</name>
</gene>
<evidence type="ECO:0000313" key="6">
    <source>
        <dbReference type="Proteomes" id="UP000030988"/>
    </source>
</evidence>
<keyword evidence="6" id="KW-1185">Reference proteome</keyword>
<dbReference type="PANTHER" id="PTHR48111">
    <property type="entry name" value="REGULATOR OF RPOS"/>
    <property type="match status" value="1"/>
</dbReference>
<evidence type="ECO:0000313" key="5">
    <source>
        <dbReference type="EMBL" id="KHL24731.1"/>
    </source>
</evidence>
<dbReference type="STRING" id="1572751.PK98_12400"/>
<dbReference type="GO" id="GO:0006355">
    <property type="term" value="P:regulation of DNA-templated transcription"/>
    <property type="evidence" value="ECO:0007669"/>
    <property type="project" value="TreeGrafter"/>
</dbReference>
<dbReference type="InterPro" id="IPR039420">
    <property type="entry name" value="WalR-like"/>
</dbReference>
<dbReference type="PROSITE" id="PS50110">
    <property type="entry name" value="RESPONSE_REGULATORY"/>
    <property type="match status" value="1"/>
</dbReference>
<proteinExistence type="predicted"/>
<dbReference type="InterPro" id="IPR011006">
    <property type="entry name" value="CheY-like_superfamily"/>
</dbReference>
<dbReference type="GO" id="GO:0000976">
    <property type="term" value="F:transcription cis-regulatory region binding"/>
    <property type="evidence" value="ECO:0007669"/>
    <property type="project" value="TreeGrafter"/>
</dbReference>
<sequence length="255" mass="28032">MDEGTGADGGALRTLIVDDEPLAIERMQVLCAGLSGLQVIGTASDGESALRLADRLRPDLLLLDMTMPGLDGLATARQLARRVPDAAVIFVTAHGDFAVQAFDIDAVDYVLKPVAADRLARAVERALTRRERNGAGEAADGAGWLREFWVPHRSELLRIEVDQVERIDAERDYVRLHVGGGEGRSHLLLQTIAGLEGRLDPQQFIRIHRSTILRRDRIHGLRHEGLGVWCVELADGTALRIGRTYLRRVKAMAGR</sequence>
<dbReference type="OrthoDB" id="9786101at2"/>
<dbReference type="InterPro" id="IPR001789">
    <property type="entry name" value="Sig_transdc_resp-reg_receiver"/>
</dbReference>
<evidence type="ECO:0000259" key="4">
    <source>
        <dbReference type="PROSITE" id="PS50930"/>
    </source>
</evidence>
<dbReference type="PANTHER" id="PTHR48111:SF69">
    <property type="entry name" value="RESPONSE REGULATOR RECEIVER"/>
    <property type="match status" value="1"/>
</dbReference>
<dbReference type="AlphaFoldDB" id="A0A0B2BYK8"/>
<evidence type="ECO:0000259" key="3">
    <source>
        <dbReference type="PROSITE" id="PS50110"/>
    </source>
</evidence>
<keyword evidence="2" id="KW-0597">Phosphoprotein</keyword>
<name>A0A0B2BYK8_9SPHN</name>
<dbReference type="GO" id="GO:0032993">
    <property type="term" value="C:protein-DNA complex"/>
    <property type="evidence" value="ECO:0007669"/>
    <property type="project" value="TreeGrafter"/>
</dbReference>
<accession>A0A0B2BYK8</accession>
<comment type="caution">
    <text evidence="5">The sequence shown here is derived from an EMBL/GenBank/DDBJ whole genome shotgun (WGS) entry which is preliminary data.</text>
</comment>
<protein>
    <submittedName>
        <fullName evidence="5">LytTR family transcriptional regulator</fullName>
    </submittedName>
</protein>
<dbReference type="Gene3D" id="3.40.50.2300">
    <property type="match status" value="1"/>
</dbReference>
<dbReference type="SMART" id="SM00850">
    <property type="entry name" value="LytTR"/>
    <property type="match status" value="1"/>
</dbReference>
<feature type="domain" description="HTH LytTR-type" evidence="4">
    <location>
        <begin position="148"/>
        <end position="255"/>
    </location>
</feature>
<dbReference type="Pfam" id="PF00072">
    <property type="entry name" value="Response_reg"/>
    <property type="match status" value="1"/>
</dbReference>
<dbReference type="InterPro" id="IPR007492">
    <property type="entry name" value="LytTR_DNA-bd_dom"/>
</dbReference>
<dbReference type="RefSeq" id="WP_039097661.1">
    <property type="nucleotide sequence ID" value="NZ_JTDN01000002.1"/>
</dbReference>
<reference evidence="5 6" key="1">
    <citation type="submission" date="2014-11" db="EMBL/GenBank/DDBJ databases">
        <title>Draft genome sequence of Kirrobacter mercurialis.</title>
        <authorList>
            <person name="Coil D.A."/>
            <person name="Eisen J.A."/>
        </authorList>
    </citation>
    <scope>NUCLEOTIDE SEQUENCE [LARGE SCALE GENOMIC DNA]</scope>
    <source>
        <strain evidence="5 6">Coronado</strain>
    </source>
</reference>
<dbReference type="EMBL" id="JTDN01000002">
    <property type="protein sequence ID" value="KHL24731.1"/>
    <property type="molecule type" value="Genomic_DNA"/>
</dbReference>
<dbReference type="PROSITE" id="PS50930">
    <property type="entry name" value="HTH_LYTTR"/>
    <property type="match status" value="1"/>
</dbReference>
<dbReference type="Proteomes" id="UP000030988">
    <property type="component" value="Unassembled WGS sequence"/>
</dbReference>
<dbReference type="SMART" id="SM00448">
    <property type="entry name" value="REC"/>
    <property type="match status" value="1"/>
</dbReference>
<keyword evidence="1" id="KW-0238">DNA-binding</keyword>
<feature type="modified residue" description="4-aspartylphosphate" evidence="2">
    <location>
        <position position="64"/>
    </location>
</feature>
<evidence type="ECO:0000256" key="2">
    <source>
        <dbReference type="PROSITE-ProRule" id="PRU00169"/>
    </source>
</evidence>
<dbReference type="Gene3D" id="2.40.50.1020">
    <property type="entry name" value="LytTr DNA-binding domain"/>
    <property type="match status" value="1"/>
</dbReference>
<dbReference type="GO" id="GO:0000156">
    <property type="term" value="F:phosphorelay response regulator activity"/>
    <property type="evidence" value="ECO:0007669"/>
    <property type="project" value="TreeGrafter"/>
</dbReference>
<dbReference type="SUPFAM" id="SSF52172">
    <property type="entry name" value="CheY-like"/>
    <property type="match status" value="1"/>
</dbReference>
<organism evidence="5 6">
    <name type="scientific">Croceibacterium mercuriale</name>
    <dbReference type="NCBI Taxonomy" id="1572751"/>
    <lineage>
        <taxon>Bacteria</taxon>
        <taxon>Pseudomonadati</taxon>
        <taxon>Pseudomonadota</taxon>
        <taxon>Alphaproteobacteria</taxon>
        <taxon>Sphingomonadales</taxon>
        <taxon>Erythrobacteraceae</taxon>
        <taxon>Croceibacterium</taxon>
    </lineage>
</organism>